<name>A0AAV8TMZ1_9ROSI</name>
<reference evidence="1 2" key="1">
    <citation type="submission" date="2021-09" db="EMBL/GenBank/DDBJ databases">
        <title>Genomic insights and catalytic innovation underlie evolution of tropane alkaloids biosynthesis.</title>
        <authorList>
            <person name="Wang Y.-J."/>
            <person name="Tian T."/>
            <person name="Huang J.-P."/>
            <person name="Huang S.-X."/>
        </authorList>
    </citation>
    <scope>NUCLEOTIDE SEQUENCE [LARGE SCALE GENOMIC DNA]</scope>
    <source>
        <strain evidence="1">KIB-2018</strain>
        <tissue evidence="1">Leaf</tissue>
    </source>
</reference>
<dbReference type="Proteomes" id="UP001159364">
    <property type="component" value="Linkage Group LG04"/>
</dbReference>
<protein>
    <submittedName>
        <fullName evidence="1">Uncharacterized protein</fullName>
    </submittedName>
</protein>
<gene>
    <name evidence="1" type="ORF">K2173_020746</name>
</gene>
<sequence length="56" mass="6513">MSRSYELVVQDKMPTYKLANISKDSTIKMYVKPEALPPVEIKFVLVKQEKPLELMN</sequence>
<evidence type="ECO:0000313" key="2">
    <source>
        <dbReference type="Proteomes" id="UP001159364"/>
    </source>
</evidence>
<organism evidence="1 2">
    <name type="scientific">Erythroxylum novogranatense</name>
    <dbReference type="NCBI Taxonomy" id="1862640"/>
    <lineage>
        <taxon>Eukaryota</taxon>
        <taxon>Viridiplantae</taxon>
        <taxon>Streptophyta</taxon>
        <taxon>Embryophyta</taxon>
        <taxon>Tracheophyta</taxon>
        <taxon>Spermatophyta</taxon>
        <taxon>Magnoliopsida</taxon>
        <taxon>eudicotyledons</taxon>
        <taxon>Gunneridae</taxon>
        <taxon>Pentapetalae</taxon>
        <taxon>rosids</taxon>
        <taxon>fabids</taxon>
        <taxon>Malpighiales</taxon>
        <taxon>Erythroxylaceae</taxon>
        <taxon>Erythroxylum</taxon>
    </lineage>
</organism>
<proteinExistence type="predicted"/>
<dbReference type="EMBL" id="JAIWQS010000004">
    <property type="protein sequence ID" value="KAJ8767806.1"/>
    <property type="molecule type" value="Genomic_DNA"/>
</dbReference>
<comment type="caution">
    <text evidence="1">The sequence shown here is derived from an EMBL/GenBank/DDBJ whole genome shotgun (WGS) entry which is preliminary data.</text>
</comment>
<keyword evidence="2" id="KW-1185">Reference proteome</keyword>
<evidence type="ECO:0000313" key="1">
    <source>
        <dbReference type="EMBL" id="KAJ8767806.1"/>
    </source>
</evidence>
<dbReference type="AlphaFoldDB" id="A0AAV8TMZ1"/>
<accession>A0AAV8TMZ1</accession>